<evidence type="ECO:0000313" key="2">
    <source>
        <dbReference type="WBParaSite" id="L893_g14519.t1"/>
    </source>
</evidence>
<dbReference type="WBParaSite" id="L893_g14519.t1">
    <property type="protein sequence ID" value="L893_g14519.t1"/>
    <property type="gene ID" value="L893_g14519"/>
</dbReference>
<dbReference type="Proteomes" id="UP000095287">
    <property type="component" value="Unplaced"/>
</dbReference>
<proteinExistence type="predicted"/>
<dbReference type="AlphaFoldDB" id="A0A1I7YB44"/>
<protein>
    <submittedName>
        <fullName evidence="2">FLYWCH-type domain-containing protein</fullName>
    </submittedName>
</protein>
<organism evidence="1 2">
    <name type="scientific">Steinernema glaseri</name>
    <dbReference type="NCBI Taxonomy" id="37863"/>
    <lineage>
        <taxon>Eukaryota</taxon>
        <taxon>Metazoa</taxon>
        <taxon>Ecdysozoa</taxon>
        <taxon>Nematoda</taxon>
        <taxon>Chromadorea</taxon>
        <taxon>Rhabditida</taxon>
        <taxon>Tylenchina</taxon>
        <taxon>Panagrolaimomorpha</taxon>
        <taxon>Strongyloidoidea</taxon>
        <taxon>Steinernematidae</taxon>
        <taxon>Steinernema</taxon>
    </lineage>
</organism>
<reference evidence="2" key="1">
    <citation type="submission" date="2016-11" db="UniProtKB">
        <authorList>
            <consortium name="WormBaseParasite"/>
        </authorList>
    </citation>
    <scope>IDENTIFICATION</scope>
</reference>
<name>A0A1I7YB44_9BILA</name>
<accession>A0A1I7YB44</accession>
<sequence>MSVTNHYEGRIAPANYARCNGALRKYVLGSRQIFVTRAKAEMLKVVVYGCQTPHTSRSTKNLREASCSLAVITLLLRNQEKQPG</sequence>
<evidence type="ECO:0000313" key="1">
    <source>
        <dbReference type="Proteomes" id="UP000095287"/>
    </source>
</evidence>
<keyword evidence="1" id="KW-1185">Reference proteome</keyword>